<dbReference type="Proteomes" id="UP000594118">
    <property type="component" value="Chromosome"/>
</dbReference>
<reference evidence="4 5" key="1">
    <citation type="submission" date="2019-10" db="EMBL/GenBank/DDBJ databases">
        <title>Pseudopuniceibacterium sp. HQ09 islated from Antarctica.</title>
        <authorList>
            <person name="Liao L."/>
            <person name="Su S."/>
            <person name="Chen B."/>
            <person name="Yu Y."/>
        </authorList>
    </citation>
    <scope>NUCLEOTIDE SEQUENCE [LARGE SCALE GENOMIC DNA]</scope>
    <source>
        <strain evidence="4 5">HQ09</strain>
    </source>
</reference>
<proteinExistence type="predicted"/>
<dbReference type="SUPFAM" id="SSF55073">
    <property type="entry name" value="Nucleotide cyclase"/>
    <property type="match status" value="1"/>
</dbReference>
<dbReference type="SMART" id="SM00267">
    <property type="entry name" value="GGDEF"/>
    <property type="match status" value="1"/>
</dbReference>
<dbReference type="GO" id="GO:0043709">
    <property type="term" value="P:cell adhesion involved in single-species biofilm formation"/>
    <property type="evidence" value="ECO:0007669"/>
    <property type="project" value="TreeGrafter"/>
</dbReference>
<dbReference type="RefSeq" id="WP_193081829.1">
    <property type="nucleotide sequence ID" value="NZ_CP045201.1"/>
</dbReference>
<dbReference type="PROSITE" id="PS50887">
    <property type="entry name" value="GGDEF"/>
    <property type="match status" value="1"/>
</dbReference>
<protein>
    <recommendedName>
        <fullName evidence="1">diguanylate cyclase</fullName>
        <ecNumber evidence="1">2.7.7.65</ecNumber>
    </recommendedName>
</protein>
<dbReference type="Gene3D" id="3.30.70.270">
    <property type="match status" value="1"/>
</dbReference>
<dbReference type="Gene3D" id="3.30.450.20">
    <property type="entry name" value="PAS domain"/>
    <property type="match status" value="1"/>
</dbReference>
<dbReference type="GO" id="GO:0005886">
    <property type="term" value="C:plasma membrane"/>
    <property type="evidence" value="ECO:0007669"/>
    <property type="project" value="TreeGrafter"/>
</dbReference>
<name>A0A7L9WJ67_9RHOB</name>
<evidence type="ECO:0000256" key="1">
    <source>
        <dbReference type="ARBA" id="ARBA00012528"/>
    </source>
</evidence>
<dbReference type="InterPro" id="IPR000160">
    <property type="entry name" value="GGDEF_dom"/>
</dbReference>
<dbReference type="AlphaFoldDB" id="A0A7L9WJ67"/>
<accession>A0A7L9WJ67</accession>
<dbReference type="Pfam" id="PF00990">
    <property type="entry name" value="GGDEF"/>
    <property type="match status" value="1"/>
</dbReference>
<evidence type="ECO:0000313" key="4">
    <source>
        <dbReference type="EMBL" id="QOL79578.1"/>
    </source>
</evidence>
<comment type="catalytic activity">
    <reaction evidence="2">
        <text>2 GTP = 3',3'-c-di-GMP + 2 diphosphate</text>
        <dbReference type="Rhea" id="RHEA:24898"/>
        <dbReference type="ChEBI" id="CHEBI:33019"/>
        <dbReference type="ChEBI" id="CHEBI:37565"/>
        <dbReference type="ChEBI" id="CHEBI:58805"/>
        <dbReference type="EC" id="2.7.7.65"/>
    </reaction>
</comment>
<dbReference type="CDD" id="cd01949">
    <property type="entry name" value="GGDEF"/>
    <property type="match status" value="1"/>
</dbReference>
<dbReference type="InterPro" id="IPR029787">
    <property type="entry name" value="Nucleotide_cyclase"/>
</dbReference>
<dbReference type="InterPro" id="IPR035965">
    <property type="entry name" value="PAS-like_dom_sf"/>
</dbReference>
<gene>
    <name evidence="4" type="ORF">F3W81_01270</name>
</gene>
<feature type="domain" description="GGDEF" evidence="3">
    <location>
        <begin position="354"/>
        <end position="489"/>
    </location>
</feature>
<sequence length="495" mass="56515">MNDSPDLQDVTATFDLAPVSLWLEDFSGVAEIFRKWRAQGVNDIHAFLSADPARVAECAHRIRVLRVNARTVEMFEAEDEAHLIANLNLVFRDDMLDSHILELVELWNGKTKFGSYAVNYTLSGRRLDIQLNAVVLPGHEDSLAQVLLTLEDVTQREDARRGAEASQAYAEGVFDHSPVSLWVEDFSRIREKLEDMRMRGISDLRTFIDVHSEFVLQCMAEIRVLDVNNATLKLFRARDKPQLLANLASVFRDGMEYHFREQLIDLFNGNTFHSREVLNYALDGTERHLIMQFSVLPGYEHDWSRVLVALTDISARKKAEAYLEYLGKHDVLTGLHNRSFFADELHRIERRRIYPTSLVVLDLNGLKEANDKLGHDAGDQLLRRAGEVLKEATVGSGKAARIGGDEFVILMPGAGEAEIHDLVENINKLITLNNRFYSEHELSASIGWASRLEDESMEALVQRADMKMYEAKRVFYESRDNNRRQRAEQTAVTQR</sequence>
<dbReference type="SUPFAM" id="SSF55785">
    <property type="entry name" value="PYP-like sensor domain (PAS domain)"/>
    <property type="match status" value="2"/>
</dbReference>
<dbReference type="EC" id="2.7.7.65" evidence="1"/>
<dbReference type="InterPro" id="IPR043128">
    <property type="entry name" value="Rev_trsase/Diguanyl_cyclase"/>
</dbReference>
<dbReference type="GO" id="GO:1902201">
    <property type="term" value="P:negative regulation of bacterial-type flagellum-dependent cell motility"/>
    <property type="evidence" value="ECO:0007669"/>
    <property type="project" value="TreeGrafter"/>
</dbReference>
<dbReference type="GO" id="GO:0052621">
    <property type="term" value="F:diguanylate cyclase activity"/>
    <property type="evidence" value="ECO:0007669"/>
    <property type="project" value="UniProtKB-EC"/>
</dbReference>
<evidence type="ECO:0000313" key="5">
    <source>
        <dbReference type="Proteomes" id="UP000594118"/>
    </source>
</evidence>
<evidence type="ECO:0000256" key="2">
    <source>
        <dbReference type="ARBA" id="ARBA00034247"/>
    </source>
</evidence>
<dbReference type="PANTHER" id="PTHR45138:SF9">
    <property type="entry name" value="DIGUANYLATE CYCLASE DGCM-RELATED"/>
    <property type="match status" value="1"/>
</dbReference>
<dbReference type="KEGG" id="pshq:F3W81_01270"/>
<keyword evidence="5" id="KW-1185">Reference proteome</keyword>
<evidence type="ECO:0000259" key="3">
    <source>
        <dbReference type="PROSITE" id="PS50887"/>
    </source>
</evidence>
<organism evidence="4 5">
    <name type="scientific">Pseudooceanicola spongiae</name>
    <dbReference type="NCBI Taxonomy" id="2613965"/>
    <lineage>
        <taxon>Bacteria</taxon>
        <taxon>Pseudomonadati</taxon>
        <taxon>Pseudomonadota</taxon>
        <taxon>Alphaproteobacteria</taxon>
        <taxon>Rhodobacterales</taxon>
        <taxon>Paracoccaceae</taxon>
        <taxon>Pseudooceanicola</taxon>
    </lineage>
</organism>
<dbReference type="NCBIfam" id="TIGR00254">
    <property type="entry name" value="GGDEF"/>
    <property type="match status" value="1"/>
</dbReference>
<dbReference type="InterPro" id="IPR050469">
    <property type="entry name" value="Diguanylate_Cyclase"/>
</dbReference>
<dbReference type="EMBL" id="CP045201">
    <property type="protein sequence ID" value="QOL79578.1"/>
    <property type="molecule type" value="Genomic_DNA"/>
</dbReference>
<dbReference type="PANTHER" id="PTHR45138">
    <property type="entry name" value="REGULATORY COMPONENTS OF SENSORY TRANSDUCTION SYSTEM"/>
    <property type="match status" value="1"/>
</dbReference>